<comment type="similarity">
    <text evidence="1">Belongs to the methyltransferase superfamily. LaeA methyltransferase family.</text>
</comment>
<comment type="caution">
    <text evidence="4">The sequence shown here is derived from an EMBL/GenBank/DDBJ whole genome shotgun (WGS) entry which is preliminary data.</text>
</comment>
<keyword evidence="5" id="KW-1185">Reference proteome</keyword>
<dbReference type="SUPFAM" id="SSF53335">
    <property type="entry name" value="S-adenosyl-L-methionine-dependent methyltransferases"/>
    <property type="match status" value="1"/>
</dbReference>
<evidence type="ECO:0000259" key="3">
    <source>
        <dbReference type="Pfam" id="PF13649"/>
    </source>
</evidence>
<feature type="region of interest" description="Disordered" evidence="2">
    <location>
        <begin position="1"/>
        <end position="35"/>
    </location>
</feature>
<organism evidence="4 5">
    <name type="scientific">Immersiella caudata</name>
    <dbReference type="NCBI Taxonomy" id="314043"/>
    <lineage>
        <taxon>Eukaryota</taxon>
        <taxon>Fungi</taxon>
        <taxon>Dikarya</taxon>
        <taxon>Ascomycota</taxon>
        <taxon>Pezizomycotina</taxon>
        <taxon>Sordariomycetes</taxon>
        <taxon>Sordariomycetidae</taxon>
        <taxon>Sordariales</taxon>
        <taxon>Lasiosphaeriaceae</taxon>
        <taxon>Immersiella</taxon>
    </lineage>
</organism>
<dbReference type="CDD" id="cd02440">
    <property type="entry name" value="AdoMet_MTases"/>
    <property type="match status" value="1"/>
</dbReference>
<dbReference type="Proteomes" id="UP001175000">
    <property type="component" value="Unassembled WGS sequence"/>
</dbReference>
<reference evidence="4" key="1">
    <citation type="submission" date="2023-06" db="EMBL/GenBank/DDBJ databases">
        <title>Genome-scale phylogeny and comparative genomics of the fungal order Sordariales.</title>
        <authorList>
            <consortium name="Lawrence Berkeley National Laboratory"/>
            <person name="Hensen N."/>
            <person name="Bonometti L."/>
            <person name="Westerberg I."/>
            <person name="Brannstrom I.O."/>
            <person name="Guillou S."/>
            <person name="Cros-Aarteil S."/>
            <person name="Calhoun S."/>
            <person name="Haridas S."/>
            <person name="Kuo A."/>
            <person name="Mondo S."/>
            <person name="Pangilinan J."/>
            <person name="Riley R."/>
            <person name="Labutti K."/>
            <person name="Andreopoulos B."/>
            <person name="Lipzen A."/>
            <person name="Chen C."/>
            <person name="Yanf M."/>
            <person name="Daum C."/>
            <person name="Ng V."/>
            <person name="Clum A."/>
            <person name="Steindorff A."/>
            <person name="Ohm R."/>
            <person name="Martin F."/>
            <person name="Silar P."/>
            <person name="Natvig D."/>
            <person name="Lalanne C."/>
            <person name="Gautier V."/>
            <person name="Ament-Velasquez S.L."/>
            <person name="Kruys A."/>
            <person name="Hutchinson M.I."/>
            <person name="Powell A.J."/>
            <person name="Barry K."/>
            <person name="Miller A.N."/>
            <person name="Grigoriev I.V."/>
            <person name="Debuchy R."/>
            <person name="Gladieux P."/>
            <person name="Thoren M.H."/>
            <person name="Johannesson H."/>
        </authorList>
    </citation>
    <scope>NUCLEOTIDE SEQUENCE</scope>
    <source>
        <strain evidence="4">CBS 606.72</strain>
    </source>
</reference>
<keyword evidence="4" id="KW-0489">Methyltransferase</keyword>
<proteinExistence type="inferred from homology"/>
<dbReference type="GO" id="GO:0032259">
    <property type="term" value="P:methylation"/>
    <property type="evidence" value="ECO:0007669"/>
    <property type="project" value="UniProtKB-KW"/>
</dbReference>
<feature type="domain" description="Methyltransferase" evidence="3">
    <location>
        <begin position="101"/>
        <end position="170"/>
    </location>
</feature>
<dbReference type="InterPro" id="IPR041698">
    <property type="entry name" value="Methyltransf_25"/>
</dbReference>
<sequence length="184" mass="20531">MSPDSPSLDPQPYTVNPGPDDDDPINNDRRSSTTSVASDFNNLKEIYGRLFKGESWQPVDNMHRDYEMSLHQLISGLYEPLAGLKLFHAPLESNGHPQWKVLDVGTGFGFWAVDFADQFQSASVVGIDVSPGMPDSVPPNAQFQVEDVSRFPWTLEDNYFDFIFIRNFGVCFSTKSVPAHANAV</sequence>
<dbReference type="Gene3D" id="3.40.50.150">
    <property type="entry name" value="Vaccinia Virus protein VP39"/>
    <property type="match status" value="1"/>
</dbReference>
<keyword evidence="4" id="KW-0808">Transferase</keyword>
<dbReference type="GO" id="GO:0008168">
    <property type="term" value="F:methyltransferase activity"/>
    <property type="evidence" value="ECO:0007669"/>
    <property type="project" value="UniProtKB-KW"/>
</dbReference>
<dbReference type="InterPro" id="IPR029063">
    <property type="entry name" value="SAM-dependent_MTases_sf"/>
</dbReference>
<gene>
    <name evidence="4" type="ORF">B0T14DRAFT_501989</name>
</gene>
<evidence type="ECO:0000313" key="5">
    <source>
        <dbReference type="Proteomes" id="UP001175000"/>
    </source>
</evidence>
<protein>
    <submittedName>
        <fullName evidence="4">S-adenosyl-L-methionine-dependent methyltransferase</fullName>
    </submittedName>
</protein>
<evidence type="ECO:0000256" key="1">
    <source>
        <dbReference type="ARBA" id="ARBA00038158"/>
    </source>
</evidence>
<dbReference type="PANTHER" id="PTHR43591">
    <property type="entry name" value="METHYLTRANSFERASE"/>
    <property type="match status" value="1"/>
</dbReference>
<accession>A0AA40CBT3</accession>
<evidence type="ECO:0000256" key="2">
    <source>
        <dbReference type="SAM" id="MobiDB-lite"/>
    </source>
</evidence>
<dbReference type="AlphaFoldDB" id="A0AA40CBT3"/>
<dbReference type="Pfam" id="PF13649">
    <property type="entry name" value="Methyltransf_25"/>
    <property type="match status" value="1"/>
</dbReference>
<dbReference type="EMBL" id="JAULSU010000001">
    <property type="protein sequence ID" value="KAK0631613.1"/>
    <property type="molecule type" value="Genomic_DNA"/>
</dbReference>
<evidence type="ECO:0000313" key="4">
    <source>
        <dbReference type="EMBL" id="KAK0631613.1"/>
    </source>
</evidence>
<name>A0AA40CBT3_9PEZI</name>